<proteinExistence type="predicted"/>
<accession>A0A6N4WDA0</accession>
<protein>
    <recommendedName>
        <fullName evidence="1">PE cleavage protein A C-terminal domain-containing protein</fullName>
    </recommendedName>
</protein>
<dbReference type="EMBL" id="AP022620">
    <property type="protein sequence ID" value="BBZ78197.1"/>
    <property type="molecule type" value="Genomic_DNA"/>
</dbReference>
<dbReference type="Gene3D" id="2.40.70.10">
    <property type="entry name" value="Acid Proteases"/>
    <property type="match status" value="1"/>
</dbReference>
<dbReference type="KEGG" id="many:MANY_35340"/>
<dbReference type="InterPro" id="IPR048054">
    <property type="entry name" value="PecA_C"/>
</dbReference>
<dbReference type="NCBIfam" id="NF038019">
    <property type="entry name" value="PE_process_PecA"/>
    <property type="match status" value="1"/>
</dbReference>
<sequence length="410" mass="41499">MAGVAYQLGRQQLVDAQTELNAATWGSGNIAGGLAAIVPNLLLASASATLDIWQGTNAGAQGFFASTANIPIIHQIAGGNLLANILLPSLAGAEMNTAAFLLPLVGLFTGTGSMTPVSNSLSAAMSNTRVYGFVPVSMKATTEPVVYLSVNGGPSVPVLVDTGSSGLVISYNAVNQNGLGSPTGSGSITYSGAPTDSYDYNIYTTTVDFGNGIVSGPTSVDVVTQADSAAFENFLSWGADGILGIGANAAGPGPSLPTTSLPGELSDGVLLYQGLFFGLGGLMIFGQNAMPVRASVSGAPDAWLQVQVNNGAKTTVGSIIDSGGVYGTMLQSIVGGAVGSTVPAGTKISVYTPDGNTLLYSYTTTSYGSPTVISTGLINTGYYAFQQGPVYINYAYNNPYGVGSTDFNYA</sequence>
<dbReference type="GO" id="GO:0004190">
    <property type="term" value="F:aspartic-type endopeptidase activity"/>
    <property type="evidence" value="ECO:0007669"/>
    <property type="project" value="InterPro"/>
</dbReference>
<evidence type="ECO:0000313" key="2">
    <source>
        <dbReference type="EMBL" id="BBZ78197.1"/>
    </source>
</evidence>
<evidence type="ECO:0000259" key="1">
    <source>
        <dbReference type="Pfam" id="PF20729"/>
    </source>
</evidence>
<dbReference type="Pfam" id="PF20729">
    <property type="entry name" value="PE-PGRS_C"/>
    <property type="match status" value="1"/>
</dbReference>
<dbReference type="Proteomes" id="UP000467249">
    <property type="component" value="Chromosome"/>
</dbReference>
<organism evidence="2 3">
    <name type="scientific">Mycolicibacterium anyangense</name>
    <dbReference type="NCBI Taxonomy" id="1431246"/>
    <lineage>
        <taxon>Bacteria</taxon>
        <taxon>Bacillati</taxon>
        <taxon>Actinomycetota</taxon>
        <taxon>Actinomycetes</taxon>
        <taxon>Mycobacteriales</taxon>
        <taxon>Mycobacteriaceae</taxon>
        <taxon>Mycolicibacterium</taxon>
    </lineage>
</organism>
<reference evidence="2 3" key="1">
    <citation type="journal article" date="2019" name="Emerg. Microbes Infect.">
        <title>Comprehensive subspecies identification of 175 nontuberculous mycobacteria species based on 7547 genomic profiles.</title>
        <authorList>
            <person name="Matsumoto Y."/>
            <person name="Kinjo T."/>
            <person name="Motooka D."/>
            <person name="Nabeya D."/>
            <person name="Jung N."/>
            <person name="Uechi K."/>
            <person name="Horii T."/>
            <person name="Iida T."/>
            <person name="Fujita J."/>
            <person name="Nakamura S."/>
        </authorList>
    </citation>
    <scope>NUCLEOTIDE SEQUENCE [LARGE SCALE GENOMIC DNA]</scope>
    <source>
        <strain evidence="2 3">JCM 30275</strain>
    </source>
</reference>
<gene>
    <name evidence="2" type="ORF">MANY_35340</name>
</gene>
<dbReference type="AlphaFoldDB" id="A0A6N4WDA0"/>
<feature type="domain" description="PE cleavage protein A C-terminal" evidence="1">
    <location>
        <begin position="133"/>
        <end position="404"/>
    </location>
</feature>
<evidence type="ECO:0000313" key="3">
    <source>
        <dbReference type="Proteomes" id="UP000467249"/>
    </source>
</evidence>
<dbReference type="InterPro" id="IPR021109">
    <property type="entry name" value="Peptidase_aspartic_dom_sf"/>
</dbReference>
<name>A0A6N4WDA0_9MYCO</name>
<keyword evidence="3" id="KW-1185">Reference proteome</keyword>